<dbReference type="Pfam" id="PF21180">
    <property type="entry name" value="TOP6A-Spo11_Toprim"/>
    <property type="match status" value="1"/>
</dbReference>
<proteinExistence type="inferred from homology"/>
<dbReference type="GO" id="GO:0007131">
    <property type="term" value="P:reciprocal meiotic recombination"/>
    <property type="evidence" value="ECO:0007669"/>
    <property type="project" value="TreeGrafter"/>
</dbReference>
<comment type="cofactor">
    <cofactor evidence="2">
        <name>Mg(2+)</name>
        <dbReference type="ChEBI" id="CHEBI:18420"/>
    </cofactor>
</comment>
<protein>
    <recommendedName>
        <fullName evidence="4">DNA topoisomerase (ATP-hydrolyzing)</fullName>
        <ecNumber evidence="4">5.6.2.2</ecNumber>
    </recommendedName>
</protein>
<dbReference type="GO" id="GO:0003918">
    <property type="term" value="F:DNA topoisomerase type II (double strand cut, ATP-hydrolyzing) activity"/>
    <property type="evidence" value="ECO:0007669"/>
    <property type="project" value="UniProtKB-UniRule"/>
</dbReference>
<dbReference type="FunFam" id="3.40.1360.10:FF:000018">
    <property type="entry name" value="Type II DNA topoisomerase VI subunit A"/>
    <property type="match status" value="1"/>
</dbReference>
<dbReference type="Proteomes" id="UP000799778">
    <property type="component" value="Unassembled WGS sequence"/>
</dbReference>
<feature type="active site" description="O-(5'-phospho-DNA)-tyrosine intermediate" evidence="10">
    <location>
        <position position="209"/>
    </location>
</feature>
<dbReference type="InterPro" id="IPR034136">
    <property type="entry name" value="TOPRIM_Topo6A/Spo11"/>
</dbReference>
<dbReference type="InterPro" id="IPR013049">
    <property type="entry name" value="Spo11/TopoVI_A_N"/>
</dbReference>
<dbReference type="InterPro" id="IPR036388">
    <property type="entry name" value="WH-like_DNA-bd_sf"/>
</dbReference>
<dbReference type="EMBL" id="ML978066">
    <property type="protein sequence ID" value="KAF2021165.1"/>
    <property type="molecule type" value="Genomic_DNA"/>
</dbReference>
<evidence type="ECO:0000313" key="13">
    <source>
        <dbReference type="EMBL" id="KAF2021165.1"/>
    </source>
</evidence>
<evidence type="ECO:0000256" key="1">
    <source>
        <dbReference type="ARBA" id="ARBA00000185"/>
    </source>
</evidence>
<dbReference type="OrthoDB" id="5377392at2759"/>
<organism evidence="13 14">
    <name type="scientific">Aaosphaeria arxii CBS 175.79</name>
    <dbReference type="NCBI Taxonomy" id="1450172"/>
    <lineage>
        <taxon>Eukaryota</taxon>
        <taxon>Fungi</taxon>
        <taxon>Dikarya</taxon>
        <taxon>Ascomycota</taxon>
        <taxon>Pezizomycotina</taxon>
        <taxon>Dothideomycetes</taxon>
        <taxon>Pleosporomycetidae</taxon>
        <taxon>Pleosporales</taxon>
        <taxon>Pleosporales incertae sedis</taxon>
        <taxon>Aaosphaeria</taxon>
    </lineage>
</organism>
<comment type="similarity">
    <text evidence="3 10">Belongs to the TOP6A family.</text>
</comment>
<keyword evidence="14" id="KW-1185">Reference proteome</keyword>
<dbReference type="AlphaFoldDB" id="A0A6A5Y6H1"/>
<keyword evidence="8 10" id="KW-0238">DNA-binding</keyword>
<dbReference type="GeneID" id="54290869"/>
<gene>
    <name evidence="13" type="ORF">BU24DRAFT_487640</name>
</gene>
<evidence type="ECO:0000259" key="12">
    <source>
        <dbReference type="Pfam" id="PF21180"/>
    </source>
</evidence>
<dbReference type="PRINTS" id="PR01550">
    <property type="entry name" value="TOP6AFAMILY"/>
</dbReference>
<sequence length="490" mass="55014">MMDTGFAEDILFQCSSSTDNVISESDLLGQTSETEIEAFNINSLCIPPEPYAAENDVTALEQYSSVTDVNNLPTDDVLFSSSLPAIVPAASEMEGEVELPAQSSSIQSFPYSQGSPVVERIETILRTIITDLQDGAEDVFILLRASYEGPRRPTSGLDNLSVPARFRKISFPGSSAGEAWRFTTIVRILELIHESLTENTKLTKRDIYYRHPDLFLKQSVVDRYVDDIARTFEVSRHHLNVVATAKGIVAGNFKIHKADGSMLNGLNEAEGMLVPEISENDAIDMPRIRWILVVEKEATFRSLLATALWAQLSLQGLVLTAKGYPDLSSRRFLSQLAQHCPRVPMYMLVDYDPDGFAIMSTYKYSSHRLSHETISAGDMHPLALPQLRWLDIKCRQMERADTKEGEWIHDWLANVSGLMKLTTRDRNKATQMLGWHACAEDGCEQQWRRELQTMLILNIKAEMQILEELPGGIASWLTHRLVVDGEEHPV</sequence>
<dbReference type="GO" id="GO:0000706">
    <property type="term" value="P:meiotic DNA double-strand break processing"/>
    <property type="evidence" value="ECO:0007669"/>
    <property type="project" value="TreeGrafter"/>
</dbReference>
<dbReference type="GO" id="GO:0042138">
    <property type="term" value="P:meiotic DNA double-strand break formation"/>
    <property type="evidence" value="ECO:0007669"/>
    <property type="project" value="TreeGrafter"/>
</dbReference>
<dbReference type="GO" id="GO:0000228">
    <property type="term" value="C:nuclear chromosome"/>
    <property type="evidence" value="ECO:0007669"/>
    <property type="project" value="TreeGrafter"/>
</dbReference>
<keyword evidence="6" id="KW-0460">Magnesium</keyword>
<evidence type="ECO:0000256" key="7">
    <source>
        <dbReference type="ARBA" id="ARBA00023029"/>
    </source>
</evidence>
<dbReference type="InterPro" id="IPR002815">
    <property type="entry name" value="Spo11/TopoVI_A"/>
</dbReference>
<evidence type="ECO:0000256" key="2">
    <source>
        <dbReference type="ARBA" id="ARBA00001946"/>
    </source>
</evidence>
<dbReference type="GO" id="GO:0005524">
    <property type="term" value="F:ATP binding"/>
    <property type="evidence" value="ECO:0007669"/>
    <property type="project" value="InterPro"/>
</dbReference>
<evidence type="ECO:0000256" key="9">
    <source>
        <dbReference type="ARBA" id="ARBA00023235"/>
    </source>
</evidence>
<dbReference type="SUPFAM" id="SSF56726">
    <property type="entry name" value="DNA topoisomerase IV, alpha subunit"/>
    <property type="match status" value="1"/>
</dbReference>
<dbReference type="GO" id="GO:0046872">
    <property type="term" value="F:metal ion binding"/>
    <property type="evidence" value="ECO:0007669"/>
    <property type="project" value="UniProtKB-KW"/>
</dbReference>
<dbReference type="CDD" id="cd00223">
    <property type="entry name" value="TOPRIM_TopoIIB_SPO"/>
    <property type="match status" value="1"/>
</dbReference>
<evidence type="ECO:0000259" key="11">
    <source>
        <dbReference type="Pfam" id="PF04406"/>
    </source>
</evidence>
<comment type="catalytic activity">
    <reaction evidence="1 10">
        <text>ATP-dependent breakage, passage and rejoining of double-stranded DNA.</text>
        <dbReference type="EC" id="5.6.2.2"/>
    </reaction>
</comment>
<accession>A0A6A5Y6H1</accession>
<keyword evidence="9 10" id="KW-0413">Isomerase</keyword>
<reference evidence="13" key="1">
    <citation type="journal article" date="2020" name="Stud. Mycol.">
        <title>101 Dothideomycetes genomes: a test case for predicting lifestyles and emergence of pathogens.</title>
        <authorList>
            <person name="Haridas S."/>
            <person name="Albert R."/>
            <person name="Binder M."/>
            <person name="Bloem J."/>
            <person name="Labutti K."/>
            <person name="Salamov A."/>
            <person name="Andreopoulos B."/>
            <person name="Baker S."/>
            <person name="Barry K."/>
            <person name="Bills G."/>
            <person name="Bluhm B."/>
            <person name="Cannon C."/>
            <person name="Castanera R."/>
            <person name="Culley D."/>
            <person name="Daum C."/>
            <person name="Ezra D."/>
            <person name="Gonzalez J."/>
            <person name="Henrissat B."/>
            <person name="Kuo A."/>
            <person name="Liang C."/>
            <person name="Lipzen A."/>
            <person name="Lutzoni F."/>
            <person name="Magnuson J."/>
            <person name="Mondo S."/>
            <person name="Nolan M."/>
            <person name="Ohm R."/>
            <person name="Pangilinan J."/>
            <person name="Park H.-J."/>
            <person name="Ramirez L."/>
            <person name="Alfaro M."/>
            <person name="Sun H."/>
            <person name="Tritt A."/>
            <person name="Yoshinaga Y."/>
            <person name="Zwiers L.-H."/>
            <person name="Turgeon B."/>
            <person name="Goodwin S."/>
            <person name="Spatafora J."/>
            <person name="Crous P."/>
            <person name="Grigoriev I."/>
        </authorList>
    </citation>
    <scope>NUCLEOTIDE SEQUENCE</scope>
    <source>
        <strain evidence="13">CBS 175.79</strain>
    </source>
</reference>
<evidence type="ECO:0000256" key="8">
    <source>
        <dbReference type="ARBA" id="ARBA00023125"/>
    </source>
</evidence>
<name>A0A6A5Y6H1_9PLEO</name>
<dbReference type="RefSeq" id="XP_033389504.1">
    <property type="nucleotide sequence ID" value="XM_033533472.1"/>
</dbReference>
<feature type="domain" description="Topoisomerase 6 subunit A/Spo11 TOPRIM" evidence="12">
    <location>
        <begin position="291"/>
        <end position="468"/>
    </location>
</feature>
<dbReference type="InterPro" id="IPR036078">
    <property type="entry name" value="Spo11/TopoVI_A_sf"/>
</dbReference>
<dbReference type="Gene3D" id="3.40.1360.10">
    <property type="match status" value="1"/>
</dbReference>
<keyword evidence="7 10" id="KW-0799">Topoisomerase</keyword>
<dbReference type="Gene3D" id="1.10.10.10">
    <property type="entry name" value="Winged helix-like DNA-binding domain superfamily/Winged helix DNA-binding domain"/>
    <property type="match status" value="1"/>
</dbReference>
<dbReference type="EC" id="5.6.2.2" evidence="4"/>
<keyword evidence="5" id="KW-0479">Metal-binding</keyword>
<evidence type="ECO:0000256" key="10">
    <source>
        <dbReference type="PROSITE-ProRule" id="PRU01385"/>
    </source>
</evidence>
<dbReference type="GO" id="GO:0003677">
    <property type="term" value="F:DNA binding"/>
    <property type="evidence" value="ECO:0007669"/>
    <property type="project" value="UniProtKB-UniRule"/>
</dbReference>
<evidence type="ECO:0000313" key="14">
    <source>
        <dbReference type="Proteomes" id="UP000799778"/>
    </source>
</evidence>
<evidence type="ECO:0000256" key="3">
    <source>
        <dbReference type="ARBA" id="ARBA00006559"/>
    </source>
</evidence>
<evidence type="ECO:0000256" key="5">
    <source>
        <dbReference type="ARBA" id="ARBA00022723"/>
    </source>
</evidence>
<dbReference type="PANTHER" id="PTHR10848">
    <property type="entry name" value="MEIOTIC RECOMBINATION PROTEIN SPO11"/>
    <property type="match status" value="1"/>
</dbReference>
<dbReference type="Pfam" id="PF04406">
    <property type="entry name" value="TP6A_N"/>
    <property type="match status" value="1"/>
</dbReference>
<dbReference type="PANTHER" id="PTHR10848:SF0">
    <property type="entry name" value="MEIOTIC RECOMBINATION PROTEIN SPO11"/>
    <property type="match status" value="1"/>
</dbReference>
<dbReference type="PROSITE" id="PS52041">
    <property type="entry name" value="TOPO_IIB"/>
    <property type="match status" value="1"/>
</dbReference>
<evidence type="ECO:0000256" key="6">
    <source>
        <dbReference type="ARBA" id="ARBA00022842"/>
    </source>
</evidence>
<evidence type="ECO:0000256" key="4">
    <source>
        <dbReference type="ARBA" id="ARBA00012895"/>
    </source>
</evidence>
<feature type="domain" description="Spo11/DNA topoisomerase VI subunit A N-terminal" evidence="11">
    <location>
        <begin position="180"/>
        <end position="241"/>
    </location>
</feature>